<feature type="compositionally biased region" description="Basic and acidic residues" evidence="3">
    <location>
        <begin position="167"/>
        <end position="176"/>
    </location>
</feature>
<feature type="region of interest" description="Disordered" evidence="3">
    <location>
        <begin position="87"/>
        <end position="143"/>
    </location>
</feature>
<feature type="compositionally biased region" description="Polar residues" evidence="3">
    <location>
        <begin position="121"/>
        <end position="130"/>
    </location>
</feature>
<accession>A0A2J6RXG0</accession>
<evidence type="ECO:0000313" key="6">
    <source>
        <dbReference type="Proteomes" id="UP000235786"/>
    </source>
</evidence>
<gene>
    <name evidence="5" type="ORF">L207DRAFT_552980</name>
</gene>
<dbReference type="GO" id="GO:0006351">
    <property type="term" value="P:DNA-templated transcription"/>
    <property type="evidence" value="ECO:0007669"/>
    <property type="project" value="InterPro"/>
</dbReference>
<keyword evidence="1" id="KW-0479">Metal-binding</keyword>
<feature type="domain" description="Zn(2)-C6 fungal-type" evidence="4">
    <location>
        <begin position="13"/>
        <end position="42"/>
    </location>
</feature>
<dbReference type="Pfam" id="PF00172">
    <property type="entry name" value="Zn_clus"/>
    <property type="match status" value="1"/>
</dbReference>
<dbReference type="OrthoDB" id="39175at2759"/>
<feature type="compositionally biased region" description="Acidic residues" evidence="3">
    <location>
        <begin position="184"/>
        <end position="193"/>
    </location>
</feature>
<evidence type="ECO:0000256" key="3">
    <source>
        <dbReference type="SAM" id="MobiDB-lite"/>
    </source>
</evidence>
<reference evidence="5 6" key="1">
    <citation type="submission" date="2016-04" db="EMBL/GenBank/DDBJ databases">
        <title>A degradative enzymes factory behind the ericoid mycorrhizal symbiosis.</title>
        <authorList>
            <consortium name="DOE Joint Genome Institute"/>
            <person name="Martino E."/>
            <person name="Morin E."/>
            <person name="Grelet G."/>
            <person name="Kuo A."/>
            <person name="Kohler A."/>
            <person name="Daghino S."/>
            <person name="Barry K."/>
            <person name="Choi C."/>
            <person name="Cichocki N."/>
            <person name="Clum A."/>
            <person name="Copeland A."/>
            <person name="Hainaut M."/>
            <person name="Haridas S."/>
            <person name="Labutti K."/>
            <person name="Lindquist E."/>
            <person name="Lipzen A."/>
            <person name="Khouja H.-R."/>
            <person name="Murat C."/>
            <person name="Ohm R."/>
            <person name="Olson A."/>
            <person name="Spatafora J."/>
            <person name="Veneault-Fourrey C."/>
            <person name="Henrissat B."/>
            <person name="Grigoriev I."/>
            <person name="Martin F."/>
            <person name="Perotto S."/>
        </authorList>
    </citation>
    <scope>NUCLEOTIDE SEQUENCE [LARGE SCALE GENOMIC DNA]</scope>
    <source>
        <strain evidence="5 6">F</strain>
    </source>
</reference>
<dbReference type="GO" id="GO:0008270">
    <property type="term" value="F:zinc ion binding"/>
    <property type="evidence" value="ECO:0007669"/>
    <property type="project" value="InterPro"/>
</dbReference>
<dbReference type="InterPro" id="IPR001138">
    <property type="entry name" value="Zn2Cys6_DnaBD"/>
</dbReference>
<dbReference type="PROSITE" id="PS50048">
    <property type="entry name" value="ZN2_CY6_FUNGAL_2"/>
    <property type="match status" value="1"/>
</dbReference>
<proteinExistence type="predicted"/>
<dbReference type="InterPro" id="IPR050987">
    <property type="entry name" value="AtrR-like"/>
</dbReference>
<dbReference type="PANTHER" id="PTHR46910">
    <property type="entry name" value="TRANSCRIPTION FACTOR PDR1"/>
    <property type="match status" value="1"/>
</dbReference>
<protein>
    <recommendedName>
        <fullName evidence="4">Zn(2)-C6 fungal-type domain-containing protein</fullName>
    </recommendedName>
</protein>
<dbReference type="SMART" id="SM00906">
    <property type="entry name" value="Fungal_trans"/>
    <property type="match status" value="1"/>
</dbReference>
<dbReference type="InterPro" id="IPR007219">
    <property type="entry name" value="XnlR_reg_dom"/>
</dbReference>
<feature type="compositionally biased region" description="Basic and acidic residues" evidence="3">
    <location>
        <begin position="89"/>
        <end position="108"/>
    </location>
</feature>
<dbReference type="SMART" id="SM00066">
    <property type="entry name" value="GAL4"/>
    <property type="match status" value="1"/>
</dbReference>
<dbReference type="CDD" id="cd12148">
    <property type="entry name" value="fungal_TF_MHR"/>
    <property type="match status" value="1"/>
</dbReference>
<dbReference type="Pfam" id="PF04082">
    <property type="entry name" value="Fungal_trans"/>
    <property type="match status" value="1"/>
</dbReference>
<keyword evidence="6" id="KW-1185">Reference proteome</keyword>
<dbReference type="AlphaFoldDB" id="A0A2J6RXG0"/>
<dbReference type="GO" id="GO:0003677">
    <property type="term" value="F:DNA binding"/>
    <property type="evidence" value="ECO:0007669"/>
    <property type="project" value="InterPro"/>
</dbReference>
<dbReference type="PROSITE" id="PS00463">
    <property type="entry name" value="ZN2_CY6_FUNGAL_1"/>
    <property type="match status" value="1"/>
</dbReference>
<sequence>MRAHRERSLCTNACYYCREKKIKCSGDARCSNCVDHERQCVYPKVSRRRRKQEPEGQHVLQRRIDRLEAVLNVTSTSLPIDVGFATPASDKEQHESVNPRLSETKEDWGPISVPNRDRDISASTTNTQVQAPDHFENFDSPRSSNISGHLTLSSNCTAIETVPPTYRSHERERRSLIDSSEAFTSEEDRSEEESLVASQNVNWEHHAPNSWLSICSGPGIAWITAMTSATDFAKSARSLSLGWTRRLKLNSGMIRDRAPEPEPEQAWKFCKAYFEGAYEVIFGIVSRPAFENRLRQQYEANCPDDPSWYAMRNVVFASGCRILSSNDPSMTFLESQQQAWRYFENALAMHTELLCTPTGLCAVQSLALMSYYVEGLGSPALEYTFCSSAVRLAQAKGLHRQSATCWQLSESETLRRSWLWWAIYCCDKHISKRSGRPSAIDDDEISCQIPTTNARGCSVDVALFTCIIKHAQISSQISRRLGSVKALQGTSSQLIETIDDLSKQLQRWYDDLPAYQKLKVGRNTAPTPSTTRFDYLMYLHTAYHGSLMSIHTIFSYPWVGAIFGNEKSPAFRAQTLSSTRELAEAARNIILTTKYLGIDGASPHWLEFSYPMFSLINLFICLLKAPTNQSSLSDLALLDMVAGHFAHMEFVTSSELSFPFTREVAALARIVVSRAIENASTSMMDAFNMIDLDIEGWNVFSSAGMDESFL</sequence>
<dbReference type="PANTHER" id="PTHR46910:SF25">
    <property type="entry name" value="ABC-TRANSPORTER-REGULATING TRANSCRIPTION FACTOR"/>
    <property type="match status" value="1"/>
</dbReference>
<keyword evidence="2" id="KW-0539">Nucleus</keyword>
<evidence type="ECO:0000313" key="5">
    <source>
        <dbReference type="EMBL" id="PMD43198.1"/>
    </source>
</evidence>
<dbReference type="SUPFAM" id="SSF57701">
    <property type="entry name" value="Zn2/Cys6 DNA-binding domain"/>
    <property type="match status" value="1"/>
</dbReference>
<evidence type="ECO:0000256" key="2">
    <source>
        <dbReference type="ARBA" id="ARBA00023242"/>
    </source>
</evidence>
<dbReference type="CDD" id="cd00067">
    <property type="entry name" value="GAL4"/>
    <property type="match status" value="1"/>
</dbReference>
<dbReference type="Proteomes" id="UP000235786">
    <property type="component" value="Unassembled WGS sequence"/>
</dbReference>
<organism evidence="5 6">
    <name type="scientific">Hyaloscypha variabilis (strain UAMH 11265 / GT02V1 / F)</name>
    <name type="common">Meliniomyces variabilis</name>
    <dbReference type="NCBI Taxonomy" id="1149755"/>
    <lineage>
        <taxon>Eukaryota</taxon>
        <taxon>Fungi</taxon>
        <taxon>Dikarya</taxon>
        <taxon>Ascomycota</taxon>
        <taxon>Pezizomycotina</taxon>
        <taxon>Leotiomycetes</taxon>
        <taxon>Helotiales</taxon>
        <taxon>Hyaloscyphaceae</taxon>
        <taxon>Hyaloscypha</taxon>
        <taxon>Hyaloscypha variabilis</taxon>
    </lineage>
</organism>
<dbReference type="GO" id="GO:0000981">
    <property type="term" value="F:DNA-binding transcription factor activity, RNA polymerase II-specific"/>
    <property type="evidence" value="ECO:0007669"/>
    <property type="project" value="InterPro"/>
</dbReference>
<dbReference type="Gene3D" id="4.10.240.10">
    <property type="entry name" value="Zn(2)-C6 fungal-type DNA-binding domain"/>
    <property type="match status" value="1"/>
</dbReference>
<evidence type="ECO:0000256" key="1">
    <source>
        <dbReference type="ARBA" id="ARBA00022723"/>
    </source>
</evidence>
<name>A0A2J6RXG0_HYAVF</name>
<dbReference type="STRING" id="1149755.A0A2J6RXG0"/>
<dbReference type="EMBL" id="KZ613942">
    <property type="protein sequence ID" value="PMD43198.1"/>
    <property type="molecule type" value="Genomic_DNA"/>
</dbReference>
<feature type="region of interest" description="Disordered" evidence="3">
    <location>
        <begin position="165"/>
        <end position="193"/>
    </location>
</feature>
<dbReference type="InterPro" id="IPR036864">
    <property type="entry name" value="Zn2-C6_fun-type_DNA-bd_sf"/>
</dbReference>
<evidence type="ECO:0000259" key="4">
    <source>
        <dbReference type="PROSITE" id="PS50048"/>
    </source>
</evidence>